<dbReference type="PANTHER" id="PTHR12093">
    <property type="entry name" value="NCK-ASSOCIATED PROTEIN 1"/>
    <property type="match status" value="1"/>
</dbReference>
<dbReference type="PANTHER" id="PTHR12093:SF10">
    <property type="entry name" value="MEMBRANE-ASSOCIATED PROTEIN HEM"/>
    <property type="match status" value="1"/>
</dbReference>
<dbReference type="AlphaFoldDB" id="A0A0D3JH25"/>
<evidence type="ECO:0000256" key="1">
    <source>
        <dbReference type="ARBA" id="ARBA00037947"/>
    </source>
</evidence>
<reference evidence="2" key="2">
    <citation type="submission" date="2024-10" db="UniProtKB">
        <authorList>
            <consortium name="EnsemblProtists"/>
        </authorList>
    </citation>
    <scope>IDENTIFICATION</scope>
</reference>
<organism evidence="2 3">
    <name type="scientific">Emiliania huxleyi (strain CCMP1516)</name>
    <dbReference type="NCBI Taxonomy" id="280463"/>
    <lineage>
        <taxon>Eukaryota</taxon>
        <taxon>Haptista</taxon>
        <taxon>Haptophyta</taxon>
        <taxon>Prymnesiophyceae</taxon>
        <taxon>Isochrysidales</taxon>
        <taxon>Noelaerhabdaceae</taxon>
        <taxon>Emiliania</taxon>
    </lineage>
</organism>
<dbReference type="Proteomes" id="UP000013827">
    <property type="component" value="Unassembled WGS sequence"/>
</dbReference>
<dbReference type="EnsemblProtists" id="EOD22810">
    <property type="protein sequence ID" value="EOD22810"/>
    <property type="gene ID" value="EMIHUDRAFT_447680"/>
</dbReference>
<dbReference type="GO" id="GO:0030031">
    <property type="term" value="P:cell projection assembly"/>
    <property type="evidence" value="ECO:0007669"/>
    <property type="project" value="TreeGrafter"/>
</dbReference>
<dbReference type="PaxDb" id="2903-EOD22810"/>
<dbReference type="GO" id="GO:0016477">
    <property type="term" value="P:cell migration"/>
    <property type="evidence" value="ECO:0007669"/>
    <property type="project" value="TreeGrafter"/>
</dbReference>
<reference evidence="3" key="1">
    <citation type="journal article" date="2013" name="Nature">
        <title>Pan genome of the phytoplankton Emiliania underpins its global distribution.</title>
        <authorList>
            <person name="Read B.A."/>
            <person name="Kegel J."/>
            <person name="Klute M.J."/>
            <person name="Kuo A."/>
            <person name="Lefebvre S.C."/>
            <person name="Maumus F."/>
            <person name="Mayer C."/>
            <person name="Miller J."/>
            <person name="Monier A."/>
            <person name="Salamov A."/>
            <person name="Young J."/>
            <person name="Aguilar M."/>
            <person name="Claverie J.M."/>
            <person name="Frickenhaus S."/>
            <person name="Gonzalez K."/>
            <person name="Herman E.K."/>
            <person name="Lin Y.C."/>
            <person name="Napier J."/>
            <person name="Ogata H."/>
            <person name="Sarno A.F."/>
            <person name="Shmutz J."/>
            <person name="Schroeder D."/>
            <person name="de Vargas C."/>
            <person name="Verret F."/>
            <person name="von Dassow P."/>
            <person name="Valentin K."/>
            <person name="Van de Peer Y."/>
            <person name="Wheeler G."/>
            <person name="Dacks J.B."/>
            <person name="Delwiche C.F."/>
            <person name="Dyhrman S.T."/>
            <person name="Glockner G."/>
            <person name="John U."/>
            <person name="Richards T."/>
            <person name="Worden A.Z."/>
            <person name="Zhang X."/>
            <person name="Grigoriev I.V."/>
            <person name="Allen A.E."/>
            <person name="Bidle K."/>
            <person name="Borodovsky M."/>
            <person name="Bowler C."/>
            <person name="Brownlee C."/>
            <person name="Cock J.M."/>
            <person name="Elias M."/>
            <person name="Gladyshev V.N."/>
            <person name="Groth M."/>
            <person name="Guda C."/>
            <person name="Hadaegh A."/>
            <person name="Iglesias-Rodriguez M.D."/>
            <person name="Jenkins J."/>
            <person name="Jones B.M."/>
            <person name="Lawson T."/>
            <person name="Leese F."/>
            <person name="Lindquist E."/>
            <person name="Lobanov A."/>
            <person name="Lomsadze A."/>
            <person name="Malik S.B."/>
            <person name="Marsh M.E."/>
            <person name="Mackinder L."/>
            <person name="Mock T."/>
            <person name="Mueller-Roeber B."/>
            <person name="Pagarete A."/>
            <person name="Parker M."/>
            <person name="Probert I."/>
            <person name="Quesneville H."/>
            <person name="Raines C."/>
            <person name="Rensing S.A."/>
            <person name="Riano-Pachon D.M."/>
            <person name="Richier S."/>
            <person name="Rokitta S."/>
            <person name="Shiraiwa Y."/>
            <person name="Soanes D.M."/>
            <person name="van der Giezen M."/>
            <person name="Wahlund T.M."/>
            <person name="Williams B."/>
            <person name="Wilson W."/>
            <person name="Wolfe G."/>
            <person name="Wurch L.L."/>
        </authorList>
    </citation>
    <scope>NUCLEOTIDE SEQUENCE</scope>
</reference>
<evidence type="ECO:0000313" key="3">
    <source>
        <dbReference type="Proteomes" id="UP000013827"/>
    </source>
</evidence>
<dbReference type="RefSeq" id="XP_005775239.1">
    <property type="nucleotide sequence ID" value="XM_005775182.1"/>
</dbReference>
<accession>A0A0D3JH25</accession>
<dbReference type="Pfam" id="PF09735">
    <property type="entry name" value="Nckap1"/>
    <property type="match status" value="2"/>
</dbReference>
<protein>
    <submittedName>
        <fullName evidence="2">Uncharacterized protein</fullName>
    </submittedName>
</protein>
<comment type="similarity">
    <text evidence="1">Belongs to the HEM-1/HEM-2 family.</text>
</comment>
<dbReference type="KEGG" id="ehx:EMIHUDRAFT_447680"/>
<dbReference type="HOGENOM" id="CLU_507730_0_0_1"/>
<keyword evidence="3" id="KW-1185">Reference proteome</keyword>
<dbReference type="GeneID" id="17268357"/>
<dbReference type="GO" id="GO:0000902">
    <property type="term" value="P:cell morphogenesis"/>
    <property type="evidence" value="ECO:0007669"/>
    <property type="project" value="TreeGrafter"/>
</dbReference>
<evidence type="ECO:0000313" key="2">
    <source>
        <dbReference type="EnsemblProtists" id="EOD22810"/>
    </source>
</evidence>
<dbReference type="STRING" id="2903.R1E7T1"/>
<proteinExistence type="inferred from homology"/>
<sequence length="537" mass="58767">MSIGHFDASHSAEALSILEDEGQSLLGRAHKAPMALPLSPSRSHHRRSRSLARRELVEFAFAPLLPDKVARKLVERFPEGALREGVVGFDSFARSGEAVLGAFGDWYSLLVHAAEWRELSLQLLASLSRELGALNFELSPLAVGGYLELACQHARLFLLLGSVLAGPDSKGRLAAAAYCRMHQLVRLSEPPGWLDVSRFIVEFERPLSRLQADFTSRVRLRVADALPSVNLLGSFLQAYLRSEAERSSEERDVAHEPPPLLARLGRAGAVELLVAVLRGMYVLPVYADYSILPHTEFEAEAKASRLPTLVATLQLTRAEVEWWVSHAGAAPKEVPLREREALDRSLFDPATVQALLRYACLLRRLVLREAPVVASSAGTRLSVARLHVLEELLSQLPREKAALPPRAELLLSELPVHLAAAAAPDAQLQGLRLNVLRLVYELSAAPCAALLRRAEALRQLLPELHRLSLLSSAIDQPQRLVDEACDLSPLFASEAKFMQAVYAGALSARPSDCVALLELACAGGVRRPLVDECLGRL</sequence>
<dbReference type="GO" id="GO:0030866">
    <property type="term" value="P:cortical actin cytoskeleton organization"/>
    <property type="evidence" value="ECO:0007669"/>
    <property type="project" value="TreeGrafter"/>
</dbReference>
<dbReference type="InterPro" id="IPR019137">
    <property type="entry name" value="Nck-associated_protein-1"/>
</dbReference>
<dbReference type="GO" id="GO:0031209">
    <property type="term" value="C:SCAR complex"/>
    <property type="evidence" value="ECO:0007669"/>
    <property type="project" value="TreeGrafter"/>
</dbReference>
<name>A0A0D3JH25_EMIH1</name>